<proteinExistence type="predicted"/>
<dbReference type="EMBL" id="JAHLQT010037266">
    <property type="protein sequence ID" value="KAG7157599.1"/>
    <property type="molecule type" value="Genomic_DNA"/>
</dbReference>
<dbReference type="AlphaFoldDB" id="A0A8J5JQX1"/>
<gene>
    <name evidence="1" type="ORF">Hamer_G021397</name>
</gene>
<dbReference type="Proteomes" id="UP000747542">
    <property type="component" value="Unassembled WGS sequence"/>
</dbReference>
<protein>
    <submittedName>
        <fullName evidence="1">Uncharacterized protein</fullName>
    </submittedName>
</protein>
<evidence type="ECO:0000313" key="1">
    <source>
        <dbReference type="EMBL" id="KAG7157599.1"/>
    </source>
</evidence>
<comment type="caution">
    <text evidence="1">The sequence shown here is derived from an EMBL/GenBank/DDBJ whole genome shotgun (WGS) entry which is preliminary data.</text>
</comment>
<keyword evidence="2" id="KW-1185">Reference proteome</keyword>
<accession>A0A8J5JQX1</accession>
<name>A0A8J5JQX1_HOMAM</name>
<sequence length="87" mass="9451">MYGKMDAEDVLGECWCLRRVLGRGVALKPPSPLDFGSDSSSWCSSSIITTTPPKLLLRRASSSFFMVSCLCYWSGSTGMISPLSHPS</sequence>
<reference evidence="1" key="1">
    <citation type="journal article" date="2021" name="Sci. Adv.">
        <title>The American lobster genome reveals insights on longevity, neural, and immune adaptations.</title>
        <authorList>
            <person name="Polinski J.M."/>
            <person name="Zimin A.V."/>
            <person name="Clark K.F."/>
            <person name="Kohn A.B."/>
            <person name="Sadowski N."/>
            <person name="Timp W."/>
            <person name="Ptitsyn A."/>
            <person name="Khanna P."/>
            <person name="Romanova D.Y."/>
            <person name="Williams P."/>
            <person name="Greenwood S.J."/>
            <person name="Moroz L.L."/>
            <person name="Walt D.R."/>
            <person name="Bodnar A.G."/>
        </authorList>
    </citation>
    <scope>NUCLEOTIDE SEQUENCE</scope>
    <source>
        <strain evidence="1">GMGI-L3</strain>
    </source>
</reference>
<evidence type="ECO:0000313" key="2">
    <source>
        <dbReference type="Proteomes" id="UP000747542"/>
    </source>
</evidence>
<organism evidence="1 2">
    <name type="scientific">Homarus americanus</name>
    <name type="common">American lobster</name>
    <dbReference type="NCBI Taxonomy" id="6706"/>
    <lineage>
        <taxon>Eukaryota</taxon>
        <taxon>Metazoa</taxon>
        <taxon>Ecdysozoa</taxon>
        <taxon>Arthropoda</taxon>
        <taxon>Crustacea</taxon>
        <taxon>Multicrustacea</taxon>
        <taxon>Malacostraca</taxon>
        <taxon>Eumalacostraca</taxon>
        <taxon>Eucarida</taxon>
        <taxon>Decapoda</taxon>
        <taxon>Pleocyemata</taxon>
        <taxon>Astacidea</taxon>
        <taxon>Nephropoidea</taxon>
        <taxon>Nephropidae</taxon>
        <taxon>Homarus</taxon>
    </lineage>
</organism>